<sequence>MKKFRKMALGSQEYGASSEYSNSTRDYGLRTSGLRREGQQTPREMEIGKLKQDGRHFNFSCS</sequence>
<proteinExistence type="predicted"/>
<evidence type="ECO:0000313" key="1">
    <source>
        <dbReference type="EMBL" id="KAI8571126.1"/>
    </source>
</evidence>
<gene>
    <name evidence="1" type="ORF">RHMOL_Rhmol01G0094100</name>
</gene>
<dbReference type="EMBL" id="CM046388">
    <property type="protein sequence ID" value="KAI8571126.1"/>
    <property type="molecule type" value="Genomic_DNA"/>
</dbReference>
<dbReference type="Proteomes" id="UP001062846">
    <property type="component" value="Chromosome 1"/>
</dbReference>
<name>A0ACC0Q132_RHOML</name>
<organism evidence="1 2">
    <name type="scientific">Rhododendron molle</name>
    <name type="common">Chinese azalea</name>
    <name type="synonym">Azalea mollis</name>
    <dbReference type="NCBI Taxonomy" id="49168"/>
    <lineage>
        <taxon>Eukaryota</taxon>
        <taxon>Viridiplantae</taxon>
        <taxon>Streptophyta</taxon>
        <taxon>Embryophyta</taxon>
        <taxon>Tracheophyta</taxon>
        <taxon>Spermatophyta</taxon>
        <taxon>Magnoliopsida</taxon>
        <taxon>eudicotyledons</taxon>
        <taxon>Gunneridae</taxon>
        <taxon>Pentapetalae</taxon>
        <taxon>asterids</taxon>
        <taxon>Ericales</taxon>
        <taxon>Ericaceae</taxon>
        <taxon>Ericoideae</taxon>
        <taxon>Rhodoreae</taxon>
        <taxon>Rhododendron</taxon>
    </lineage>
</organism>
<keyword evidence="2" id="KW-1185">Reference proteome</keyword>
<evidence type="ECO:0000313" key="2">
    <source>
        <dbReference type="Proteomes" id="UP001062846"/>
    </source>
</evidence>
<comment type="caution">
    <text evidence="1">The sequence shown here is derived from an EMBL/GenBank/DDBJ whole genome shotgun (WGS) entry which is preliminary data.</text>
</comment>
<accession>A0ACC0Q132</accession>
<reference evidence="1" key="1">
    <citation type="submission" date="2022-02" db="EMBL/GenBank/DDBJ databases">
        <title>Plant Genome Project.</title>
        <authorList>
            <person name="Zhang R.-G."/>
        </authorList>
    </citation>
    <scope>NUCLEOTIDE SEQUENCE</scope>
    <source>
        <strain evidence="1">AT1</strain>
    </source>
</reference>
<protein>
    <submittedName>
        <fullName evidence="1">Uncharacterized protein</fullName>
    </submittedName>
</protein>